<proteinExistence type="predicted"/>
<evidence type="ECO:0000256" key="2">
    <source>
        <dbReference type="PIRSR" id="PIRSR603564-1"/>
    </source>
</evidence>
<dbReference type="AlphaFoldDB" id="A0A370DY40"/>
<feature type="binding site" evidence="3">
    <location>
        <position position="60"/>
    </location>
    <ligand>
        <name>Mg(2+)</name>
        <dbReference type="ChEBI" id="CHEBI:18420"/>
    </ligand>
</feature>
<dbReference type="PROSITE" id="PS00893">
    <property type="entry name" value="NUDIX_BOX"/>
    <property type="match status" value="1"/>
</dbReference>
<evidence type="ECO:0000256" key="1">
    <source>
        <dbReference type="ARBA" id="ARBA00022801"/>
    </source>
</evidence>
<dbReference type="InterPro" id="IPR000086">
    <property type="entry name" value="NUDIX_hydrolase_dom"/>
</dbReference>
<dbReference type="PROSITE" id="PS51462">
    <property type="entry name" value="NUDIX"/>
    <property type="match status" value="1"/>
</dbReference>
<name>A0A370DY40_9GAMM</name>
<dbReference type="Pfam" id="PF00293">
    <property type="entry name" value="NUDIX"/>
    <property type="match status" value="1"/>
</dbReference>
<organism evidence="5 6">
    <name type="scientific">endosymbiont of Lamellibrachia luymesi</name>
    <dbReference type="NCBI Taxonomy" id="2200907"/>
    <lineage>
        <taxon>Bacteria</taxon>
        <taxon>Pseudomonadati</taxon>
        <taxon>Pseudomonadota</taxon>
        <taxon>Gammaproteobacteria</taxon>
        <taxon>sulfur-oxidizing symbionts</taxon>
    </lineage>
</organism>
<reference evidence="5 6" key="1">
    <citation type="journal article" date="2018" name="ISME J.">
        <title>Endosymbiont genomes yield clues of tubeworm success.</title>
        <authorList>
            <person name="Li Y."/>
            <person name="Liles M.R."/>
            <person name="Halanych K.M."/>
        </authorList>
    </citation>
    <scope>NUCLEOTIDE SEQUENCE [LARGE SCALE GENOMIC DNA]</scope>
    <source>
        <strain evidence="5">A1422</strain>
    </source>
</reference>
<dbReference type="EMBL" id="QFXD01000178">
    <property type="protein sequence ID" value="RDH90145.1"/>
    <property type="molecule type" value="Genomic_DNA"/>
</dbReference>
<feature type="binding site" evidence="2">
    <location>
        <position position="40"/>
    </location>
    <ligand>
        <name>substrate</name>
    </ligand>
</feature>
<evidence type="ECO:0000259" key="4">
    <source>
        <dbReference type="PROSITE" id="PS51462"/>
    </source>
</evidence>
<dbReference type="GO" id="GO:0004081">
    <property type="term" value="F:bis(5'-nucleosyl)-tetraphosphatase (asymmetrical) activity"/>
    <property type="evidence" value="ECO:0007669"/>
    <property type="project" value="TreeGrafter"/>
</dbReference>
<dbReference type="InterPro" id="IPR020084">
    <property type="entry name" value="NUDIX_hydrolase_CS"/>
</dbReference>
<keyword evidence="3" id="KW-0460">Magnesium</keyword>
<feature type="domain" description="Nudix hydrolase" evidence="4">
    <location>
        <begin position="8"/>
        <end position="146"/>
    </location>
</feature>
<accession>A0A370DY40</accession>
<dbReference type="InterPro" id="IPR051325">
    <property type="entry name" value="Nudix_hydrolase_domain"/>
</dbReference>
<dbReference type="GO" id="GO:0006167">
    <property type="term" value="P:AMP biosynthetic process"/>
    <property type="evidence" value="ECO:0007669"/>
    <property type="project" value="TreeGrafter"/>
</dbReference>
<dbReference type="CDD" id="cd04664">
    <property type="entry name" value="NUDIX_DHNTPase_like"/>
    <property type="match status" value="1"/>
</dbReference>
<dbReference type="GO" id="GO:0006754">
    <property type="term" value="P:ATP biosynthetic process"/>
    <property type="evidence" value="ECO:0007669"/>
    <property type="project" value="TreeGrafter"/>
</dbReference>
<dbReference type="PANTHER" id="PTHR21340">
    <property type="entry name" value="DIADENOSINE 5,5-P1,P4-TETRAPHOSPHATE PYROPHOSPHOHYDROLASE MUTT"/>
    <property type="match status" value="1"/>
</dbReference>
<evidence type="ECO:0000313" key="6">
    <source>
        <dbReference type="Proteomes" id="UP000255508"/>
    </source>
</evidence>
<dbReference type="GO" id="GO:0046656">
    <property type="term" value="P:folic acid biosynthetic process"/>
    <property type="evidence" value="ECO:0007669"/>
    <property type="project" value="InterPro"/>
</dbReference>
<sequence>MLAKPRYKRPESVLVVVYTPAGEVLLLRRKSPDDFWQSVTGSLRWGESPLQAARRELYEETGMMAGCGLIDLHHQVEFPIITPWRARYAPNARTNREHWFALPLNSRRIPHLNSTEHTTYRWLSTLEKGAQLATSWINRDAIRLLAG</sequence>
<dbReference type="NCBIfam" id="NF006961">
    <property type="entry name" value="PRK09438.1"/>
    <property type="match status" value="1"/>
</dbReference>
<dbReference type="InterPro" id="IPR015797">
    <property type="entry name" value="NUDIX_hydrolase-like_dom_sf"/>
</dbReference>
<keyword evidence="3" id="KW-0479">Metal-binding</keyword>
<feature type="binding site" evidence="2">
    <location>
        <position position="135"/>
    </location>
    <ligand>
        <name>substrate</name>
    </ligand>
</feature>
<evidence type="ECO:0000313" key="5">
    <source>
        <dbReference type="EMBL" id="RDH90145.1"/>
    </source>
</evidence>
<evidence type="ECO:0000256" key="3">
    <source>
        <dbReference type="PIRSR" id="PIRSR603564-2"/>
    </source>
</evidence>
<feature type="binding site" evidence="2">
    <location>
        <position position="8"/>
    </location>
    <ligand>
        <name>substrate</name>
    </ligand>
</feature>
<dbReference type="Proteomes" id="UP000255508">
    <property type="component" value="Unassembled WGS sequence"/>
</dbReference>
<protein>
    <submittedName>
        <fullName evidence="5">Dihydroneopterin triphosphate diphosphatase</fullName>
    </submittedName>
</protein>
<dbReference type="SUPFAM" id="SSF55811">
    <property type="entry name" value="Nudix"/>
    <property type="match status" value="1"/>
</dbReference>
<gene>
    <name evidence="5" type="ORF">DIZ79_10045</name>
</gene>
<dbReference type="GO" id="GO:0046872">
    <property type="term" value="F:metal ion binding"/>
    <property type="evidence" value="ECO:0007669"/>
    <property type="project" value="UniProtKB-KW"/>
</dbReference>
<dbReference type="GO" id="GO:0008828">
    <property type="term" value="F:dATP diphosphatase activity"/>
    <property type="evidence" value="ECO:0007669"/>
    <property type="project" value="InterPro"/>
</dbReference>
<comment type="cofactor">
    <cofactor evidence="3">
        <name>Mg(2+)</name>
        <dbReference type="ChEBI" id="CHEBI:18420"/>
    </cofactor>
    <text evidence="3">Binds 1 Mg(2+) ion per subunit.</text>
</comment>
<feature type="binding site" evidence="3">
    <location>
        <position position="116"/>
    </location>
    <ligand>
        <name>Mg(2+)</name>
        <dbReference type="ChEBI" id="CHEBI:18420"/>
    </ligand>
</feature>
<feature type="binding site" evidence="3">
    <location>
        <position position="56"/>
    </location>
    <ligand>
        <name>Mg(2+)</name>
        <dbReference type="ChEBI" id="CHEBI:18420"/>
    </ligand>
</feature>
<keyword evidence="1" id="KW-0378">Hydrolase</keyword>
<dbReference type="Gene3D" id="3.90.79.10">
    <property type="entry name" value="Nucleoside Triphosphate Pyrophosphohydrolase"/>
    <property type="match status" value="1"/>
</dbReference>
<dbReference type="InterPro" id="IPR003564">
    <property type="entry name" value="DHNTPase"/>
</dbReference>
<feature type="binding site" evidence="2">
    <location>
        <position position="29"/>
    </location>
    <ligand>
        <name>substrate</name>
    </ligand>
</feature>
<dbReference type="GO" id="GO:0019177">
    <property type="term" value="F:dihydroneopterin triphosphate pyrophosphohydrolase activity"/>
    <property type="evidence" value="ECO:0007669"/>
    <property type="project" value="InterPro"/>
</dbReference>
<dbReference type="PRINTS" id="PR01404">
    <property type="entry name" value="NPPPHYDRLASE"/>
</dbReference>
<dbReference type="PANTHER" id="PTHR21340:SF0">
    <property type="entry name" value="BIS(5'-NUCLEOSYL)-TETRAPHOSPHATASE [ASYMMETRICAL]"/>
    <property type="match status" value="1"/>
</dbReference>
<comment type="caution">
    <text evidence="5">The sequence shown here is derived from an EMBL/GenBank/DDBJ whole genome shotgun (WGS) entry which is preliminary data.</text>
</comment>